<keyword evidence="11" id="KW-0535">Nitrogen fixation</keyword>
<keyword evidence="7" id="KW-0949">S-adenosyl-L-methionine</keyword>
<dbReference type="InterPro" id="IPR007197">
    <property type="entry name" value="rSAM"/>
</dbReference>
<feature type="domain" description="Radical SAM core" evidence="15">
    <location>
        <begin position="38"/>
        <end position="287"/>
    </location>
</feature>
<dbReference type="SFLD" id="SFLDG01067">
    <property type="entry name" value="SPASM/twitch_domain_containing"/>
    <property type="match status" value="1"/>
</dbReference>
<dbReference type="UniPathway" id="UPA00782"/>
<evidence type="ECO:0000313" key="16">
    <source>
        <dbReference type="EMBL" id="SFN42199.1"/>
    </source>
</evidence>
<dbReference type="EMBL" id="FOVE01000009">
    <property type="protein sequence ID" value="SFN42199.1"/>
    <property type="molecule type" value="Genomic_DNA"/>
</dbReference>
<dbReference type="AlphaFoldDB" id="A0A1I4YX07"/>
<dbReference type="Pfam" id="PF02579">
    <property type="entry name" value="Nitro_FeMo-Co"/>
    <property type="match status" value="1"/>
</dbReference>
<evidence type="ECO:0000256" key="5">
    <source>
        <dbReference type="ARBA" id="ARBA00021702"/>
    </source>
</evidence>
<evidence type="ECO:0000256" key="2">
    <source>
        <dbReference type="ARBA" id="ARBA00003522"/>
    </source>
</evidence>
<evidence type="ECO:0000256" key="4">
    <source>
        <dbReference type="ARBA" id="ARBA00006804"/>
    </source>
</evidence>
<evidence type="ECO:0000256" key="3">
    <source>
        <dbReference type="ARBA" id="ARBA00005155"/>
    </source>
</evidence>
<comment type="function">
    <text evidence="2">Involved in the biosynthesis of the iron-molybdenum cofactor (FeMo-co or M-cluster) found in the dinitrogenase enzyme of the nitrogenase complex in nitrogen-fixing microorganisms. NifB catalyzes the crucial step of radical SAM-dependent carbide insertion that occurs concomitant with the insertion of a 9th sulfur and the rearrangement/coupling of two [4Fe-4S] clusters into a [8Fe-9S-C] cluster, the precursor to the M-cluster.</text>
</comment>
<dbReference type="SFLD" id="SFLDG01068">
    <property type="entry name" value="FeMo_cofactor_biosynthesis_pro"/>
    <property type="match status" value="1"/>
</dbReference>
<dbReference type="InterPro" id="IPR003731">
    <property type="entry name" value="Di-Nase_FeMo-co_biosynth"/>
</dbReference>
<keyword evidence="8" id="KW-0479">Metal-binding</keyword>
<evidence type="ECO:0000256" key="1">
    <source>
        <dbReference type="ARBA" id="ARBA00001966"/>
    </source>
</evidence>
<gene>
    <name evidence="16" type="ORF">SAMN05660284_01436</name>
</gene>
<evidence type="ECO:0000256" key="6">
    <source>
        <dbReference type="ARBA" id="ARBA00022485"/>
    </source>
</evidence>
<evidence type="ECO:0000256" key="11">
    <source>
        <dbReference type="ARBA" id="ARBA00023231"/>
    </source>
</evidence>
<dbReference type="SUPFAM" id="SSF53146">
    <property type="entry name" value="Nitrogenase accessory factor-like"/>
    <property type="match status" value="1"/>
</dbReference>
<evidence type="ECO:0000256" key="12">
    <source>
        <dbReference type="ARBA" id="ARBA00023239"/>
    </source>
</evidence>
<dbReference type="CDD" id="cd01335">
    <property type="entry name" value="Radical_SAM"/>
    <property type="match status" value="1"/>
</dbReference>
<evidence type="ECO:0000313" key="17">
    <source>
        <dbReference type="Proteomes" id="UP000242869"/>
    </source>
</evidence>
<evidence type="ECO:0000256" key="7">
    <source>
        <dbReference type="ARBA" id="ARBA00022691"/>
    </source>
</evidence>
<evidence type="ECO:0000256" key="8">
    <source>
        <dbReference type="ARBA" id="ARBA00022723"/>
    </source>
</evidence>
<dbReference type="PANTHER" id="PTHR43787">
    <property type="entry name" value="FEMO COFACTOR BIOSYNTHESIS PROTEIN NIFB-RELATED"/>
    <property type="match status" value="1"/>
</dbReference>
<comment type="pathway">
    <text evidence="3">Cofactor biosynthesis; Fe-Mo cofactor biosynthesis.</text>
</comment>
<keyword evidence="12" id="KW-0456">Lyase</keyword>
<dbReference type="Proteomes" id="UP000242869">
    <property type="component" value="Unassembled WGS sequence"/>
</dbReference>
<dbReference type="PROSITE" id="PS01305">
    <property type="entry name" value="MOAA_NIFB_PQQE"/>
    <property type="match status" value="1"/>
</dbReference>
<evidence type="ECO:0000259" key="15">
    <source>
        <dbReference type="PROSITE" id="PS51918"/>
    </source>
</evidence>
<dbReference type="Pfam" id="PF04055">
    <property type="entry name" value="Radical_SAM"/>
    <property type="match status" value="1"/>
</dbReference>
<dbReference type="SFLD" id="SFLDS00029">
    <property type="entry name" value="Radical_SAM"/>
    <property type="match status" value="1"/>
</dbReference>
<dbReference type="Gene3D" id="3.30.420.130">
    <property type="entry name" value="Dinitrogenase iron-molybdenum cofactor biosynthesis domain"/>
    <property type="match status" value="1"/>
</dbReference>
<dbReference type="InterPro" id="IPR000385">
    <property type="entry name" value="MoaA_NifB_PqqE_Fe-S-bd_CS"/>
</dbReference>
<dbReference type="CDD" id="cd00852">
    <property type="entry name" value="NifB"/>
    <property type="match status" value="1"/>
</dbReference>
<keyword evidence="10" id="KW-0411">Iron-sulfur</keyword>
<reference evidence="17" key="1">
    <citation type="submission" date="2016-10" db="EMBL/GenBank/DDBJ databases">
        <authorList>
            <person name="Varghese N."/>
            <person name="Submissions S."/>
        </authorList>
    </citation>
    <scope>NUCLEOTIDE SEQUENCE [LARGE SCALE GENOMIC DNA]</scope>
    <source>
        <strain evidence="17">DSM 6150</strain>
    </source>
</reference>
<dbReference type="GO" id="GO:0016829">
    <property type="term" value="F:lyase activity"/>
    <property type="evidence" value="ECO:0007669"/>
    <property type="project" value="UniProtKB-KW"/>
</dbReference>
<dbReference type="STRING" id="83765.SAMN05660284_01436"/>
<dbReference type="SUPFAM" id="SSF102114">
    <property type="entry name" value="Radical SAM enzymes"/>
    <property type="match status" value="1"/>
</dbReference>
<keyword evidence="6" id="KW-0004">4Fe-4S</keyword>
<evidence type="ECO:0000256" key="9">
    <source>
        <dbReference type="ARBA" id="ARBA00023004"/>
    </source>
</evidence>
<dbReference type="SFLD" id="SFLDF00281">
    <property type="entry name" value="FeMo_cofactor_biosynthesis_pro"/>
    <property type="match status" value="1"/>
</dbReference>
<evidence type="ECO:0000256" key="14">
    <source>
        <dbReference type="ARBA" id="ARBA00032102"/>
    </source>
</evidence>
<proteinExistence type="inferred from homology"/>
<dbReference type="InterPro" id="IPR058240">
    <property type="entry name" value="rSAM_sf"/>
</dbReference>
<dbReference type="InterPro" id="IPR005980">
    <property type="entry name" value="Nase_CF_NifB"/>
</dbReference>
<dbReference type="Gene3D" id="3.20.20.70">
    <property type="entry name" value="Aldolase class I"/>
    <property type="match status" value="1"/>
</dbReference>
<dbReference type="RefSeq" id="WP_218142656.1">
    <property type="nucleotide sequence ID" value="NZ_FOVE01000009.1"/>
</dbReference>
<evidence type="ECO:0000256" key="13">
    <source>
        <dbReference type="ARBA" id="ARBA00030926"/>
    </source>
</evidence>
<dbReference type="PROSITE" id="PS51918">
    <property type="entry name" value="RADICAL_SAM"/>
    <property type="match status" value="1"/>
</dbReference>
<keyword evidence="17" id="KW-1185">Reference proteome</keyword>
<dbReference type="InterPro" id="IPR036105">
    <property type="entry name" value="DiNase_FeMo-co_biosyn_sf"/>
</dbReference>
<evidence type="ECO:0000256" key="10">
    <source>
        <dbReference type="ARBA" id="ARBA00023014"/>
    </source>
</evidence>
<protein>
    <recommendedName>
        <fullName evidence="5">FeMo cofactor biosynthesis protein NifB</fullName>
    </recommendedName>
    <alternativeName>
        <fullName evidence="14">Nitrogenase cofactor maturase NifB</fullName>
    </alternativeName>
    <alternativeName>
        <fullName evidence="13">Radical SAM assemblase NifB</fullName>
    </alternativeName>
</protein>
<dbReference type="NCBIfam" id="TIGR01290">
    <property type="entry name" value="nifB"/>
    <property type="match status" value="1"/>
</dbReference>
<sequence>MSAQILPFASPASACGSSHGECHDPRVADHPCYSKDAHHKYARLHLPVAPACNIQCNYCNRKYDCSNESRPGVVSEVLSPEEAARKVLAVADAIPQLSVVGIAGPGDAFANWPRTSATLRAVKKMLPALKLCLSSNGLNVAPHVGELAELGVDHVTLTINTLEPEIAARIYPWVFWEHKRWRGLEAAEILIREQWRAAAALTAAGVLVKINSVYIPGLNDDELPKISAKAAGMGVAIHNIMPLISDPAHGTHFGLSGQRAPSEEEIESVRARCAAHLPQMGHCHQCRADAVGMLGEDRGAEFAREHLDSLTLDAQAIAARHAAVQASLKAGGGQSWKIAVASADGQRIDQHFGHAEAFRIYESDGQSVKLVALRRTAAYCQGPSDCGDDDAALPKLVQSLADCAAILAVRIGHAPWKKLEQAGIQPVVEHAFASIEASVLAVAQKLLEQVQEAHTKRA</sequence>
<comment type="cofactor">
    <cofactor evidence="1">
        <name>[4Fe-4S] cluster</name>
        <dbReference type="ChEBI" id="CHEBI:49883"/>
    </cofactor>
</comment>
<dbReference type="InterPro" id="IPR034165">
    <property type="entry name" value="NifB_C"/>
</dbReference>
<dbReference type="PANTHER" id="PTHR43787:SF13">
    <property type="entry name" value="FEMO COFACTOR BIOSYNTHESIS PROTEIN NIFB"/>
    <property type="match status" value="1"/>
</dbReference>
<dbReference type="GO" id="GO:0046872">
    <property type="term" value="F:metal ion binding"/>
    <property type="evidence" value="ECO:0007669"/>
    <property type="project" value="UniProtKB-KW"/>
</dbReference>
<comment type="similarity">
    <text evidence="4">Belongs to the radical SAM superfamily. NifB family.</text>
</comment>
<organism evidence="16 17">
    <name type="scientific">Formivibrio citricus</name>
    <dbReference type="NCBI Taxonomy" id="83765"/>
    <lineage>
        <taxon>Bacteria</taxon>
        <taxon>Pseudomonadati</taxon>
        <taxon>Pseudomonadota</taxon>
        <taxon>Betaproteobacteria</taxon>
        <taxon>Neisseriales</taxon>
        <taxon>Chitinibacteraceae</taxon>
        <taxon>Formivibrio</taxon>
    </lineage>
</organism>
<dbReference type="InterPro" id="IPR013785">
    <property type="entry name" value="Aldolase_TIM"/>
</dbReference>
<dbReference type="GO" id="GO:0051539">
    <property type="term" value="F:4 iron, 4 sulfur cluster binding"/>
    <property type="evidence" value="ECO:0007669"/>
    <property type="project" value="UniProtKB-KW"/>
</dbReference>
<keyword evidence="9" id="KW-0408">Iron</keyword>
<name>A0A1I4YX07_9NEIS</name>
<accession>A0A1I4YX07</accession>